<dbReference type="PANTHER" id="PTHR43358:SF4">
    <property type="entry name" value="ALPHA_BETA HYDROLASE FOLD-1 DOMAIN-CONTAINING PROTEIN"/>
    <property type="match status" value="1"/>
</dbReference>
<dbReference type="Gene3D" id="3.40.50.1820">
    <property type="entry name" value="alpha/beta hydrolase"/>
    <property type="match status" value="1"/>
</dbReference>
<dbReference type="EMBL" id="CAUYUJ010006880">
    <property type="protein sequence ID" value="CAK0818924.1"/>
    <property type="molecule type" value="Genomic_DNA"/>
</dbReference>
<feature type="compositionally biased region" description="Polar residues" evidence="1">
    <location>
        <begin position="168"/>
        <end position="177"/>
    </location>
</feature>
<dbReference type="InterPro" id="IPR052920">
    <property type="entry name" value="DNA-binding_regulatory"/>
</dbReference>
<comment type="caution">
    <text evidence="2">The sequence shown here is derived from an EMBL/GenBank/DDBJ whole genome shotgun (WGS) entry which is preliminary data.</text>
</comment>
<sequence>MGAATAVLRAAEDTGLAACVLDSPFCSLPEVARELARGMRLKLPETMVGLMLKRIRSDIKARADVDIEGLRPIEAAPKATVPALFVVAEGDAFVQAHHTYALHDAWGGEERQLVKLGGGQGHNSVRPREFNVHAANFLREKLTGPAEKAALPESQMQSLPPVACQLSDGCSSLSTRPPSRAESESDL</sequence>
<dbReference type="Proteomes" id="UP001189429">
    <property type="component" value="Unassembled WGS sequence"/>
</dbReference>
<proteinExistence type="predicted"/>
<feature type="region of interest" description="Disordered" evidence="1">
    <location>
        <begin position="167"/>
        <end position="187"/>
    </location>
</feature>
<gene>
    <name evidence="2" type="ORF">PCOR1329_LOCUS21044</name>
</gene>
<evidence type="ECO:0000313" key="3">
    <source>
        <dbReference type="Proteomes" id="UP001189429"/>
    </source>
</evidence>
<dbReference type="InterPro" id="IPR029058">
    <property type="entry name" value="AB_hydrolase_fold"/>
</dbReference>
<accession>A0ABN9RLC2</accession>
<evidence type="ECO:0000256" key="1">
    <source>
        <dbReference type="SAM" id="MobiDB-lite"/>
    </source>
</evidence>
<protein>
    <submittedName>
        <fullName evidence="2">Uncharacterized protein</fullName>
    </submittedName>
</protein>
<evidence type="ECO:0000313" key="2">
    <source>
        <dbReference type="EMBL" id="CAK0818924.1"/>
    </source>
</evidence>
<dbReference type="PANTHER" id="PTHR43358">
    <property type="entry name" value="ALPHA/BETA-HYDROLASE"/>
    <property type="match status" value="1"/>
</dbReference>
<organism evidence="2 3">
    <name type="scientific">Prorocentrum cordatum</name>
    <dbReference type="NCBI Taxonomy" id="2364126"/>
    <lineage>
        <taxon>Eukaryota</taxon>
        <taxon>Sar</taxon>
        <taxon>Alveolata</taxon>
        <taxon>Dinophyceae</taxon>
        <taxon>Prorocentrales</taxon>
        <taxon>Prorocentraceae</taxon>
        <taxon>Prorocentrum</taxon>
    </lineage>
</organism>
<dbReference type="SUPFAM" id="SSF53474">
    <property type="entry name" value="alpha/beta-Hydrolases"/>
    <property type="match status" value="1"/>
</dbReference>
<keyword evidence="3" id="KW-1185">Reference proteome</keyword>
<reference evidence="2" key="1">
    <citation type="submission" date="2023-10" db="EMBL/GenBank/DDBJ databases">
        <authorList>
            <person name="Chen Y."/>
            <person name="Shah S."/>
            <person name="Dougan E. K."/>
            <person name="Thang M."/>
            <person name="Chan C."/>
        </authorList>
    </citation>
    <scope>NUCLEOTIDE SEQUENCE [LARGE SCALE GENOMIC DNA]</scope>
</reference>
<name>A0ABN9RLC2_9DINO</name>